<comment type="caution">
    <text evidence="3">The sequence shown here is derived from an EMBL/GenBank/DDBJ whole genome shotgun (WGS) entry which is preliminary data.</text>
</comment>
<reference evidence="4 6" key="2">
    <citation type="submission" date="2016-11" db="EMBL/GenBank/DDBJ databases">
        <title>Genome sequencing of Amycolatopsis regifaucium.</title>
        <authorList>
            <person name="Mayilraj S."/>
            <person name="Kaur N."/>
        </authorList>
    </citation>
    <scope>NUCLEOTIDE SEQUENCE [LARGE SCALE GENOMIC DNA]</scope>
    <source>
        <strain evidence="4 6">GY080</strain>
    </source>
</reference>
<feature type="domain" description="AB hydrolase-1" evidence="1">
    <location>
        <begin position="17"/>
        <end position="122"/>
    </location>
</feature>
<dbReference type="InterPro" id="IPR000073">
    <property type="entry name" value="AB_hydrolase_1"/>
</dbReference>
<sequence length="272" mass="29053">MDSGVVEYRFDQRGGAVVVIFHGGHMNAGLALGEDVFAEAGYSVLVLSRPGYGRTPLTTGTTPSGFAEVTHSLCEYLGITRVAAVIGISAGGPTAVATAARYPELVERVILQSAVGPLPWPDARTRLAARLVFSPATERITWSVVRAIMRTAPNSGLRMLLGDLADLPASRVLAVLSAADRRTLIELFSRMRSGDGFHNDLVPRRDRAGEVAQPTLVIASRNDGSVPFAHAEALAAAIQHSTLIESKADSHFIWLGPDWVAISEKVRDFLAT</sequence>
<gene>
    <name evidence="4" type="ORF">ATP06_0227265</name>
    <name evidence="3" type="ORF">AVL48_31625</name>
</gene>
<dbReference type="PANTHER" id="PTHR43433:SF1">
    <property type="entry name" value="BLL5160 PROTEIN"/>
    <property type="match status" value="1"/>
</dbReference>
<evidence type="ECO:0000313" key="3">
    <source>
        <dbReference type="EMBL" id="KZB84793.1"/>
    </source>
</evidence>
<dbReference type="Proteomes" id="UP000076321">
    <property type="component" value="Unassembled WGS sequence"/>
</dbReference>
<dbReference type="InterPro" id="IPR013595">
    <property type="entry name" value="Pept_S33_TAP-like_C"/>
</dbReference>
<organism evidence="3 5">
    <name type="scientific">Amycolatopsis regifaucium</name>
    <dbReference type="NCBI Taxonomy" id="546365"/>
    <lineage>
        <taxon>Bacteria</taxon>
        <taxon>Bacillati</taxon>
        <taxon>Actinomycetota</taxon>
        <taxon>Actinomycetes</taxon>
        <taxon>Pseudonocardiales</taxon>
        <taxon>Pseudonocardiaceae</taxon>
        <taxon>Amycolatopsis</taxon>
    </lineage>
</organism>
<evidence type="ECO:0000313" key="6">
    <source>
        <dbReference type="Proteomes" id="UP000186883"/>
    </source>
</evidence>
<proteinExistence type="predicted"/>
<accession>A0A154MLC4</accession>
<dbReference type="Pfam" id="PF00561">
    <property type="entry name" value="Abhydrolase_1"/>
    <property type="match status" value="1"/>
</dbReference>
<evidence type="ECO:0000313" key="4">
    <source>
        <dbReference type="EMBL" id="OKA05260.1"/>
    </source>
</evidence>
<reference evidence="3 5" key="1">
    <citation type="submission" date="2015-12" db="EMBL/GenBank/DDBJ databases">
        <title>Amycolatopsis regifaucium genome sequencing and assembly.</title>
        <authorList>
            <person name="Mayilraj S."/>
        </authorList>
    </citation>
    <scope>NUCLEOTIDE SEQUENCE [LARGE SCALE GENOMIC DNA]</scope>
    <source>
        <strain evidence="3 5">GY080</strain>
    </source>
</reference>
<dbReference type="EMBL" id="LOBU02000018">
    <property type="protein sequence ID" value="OKA05260.1"/>
    <property type="molecule type" value="Genomic_DNA"/>
</dbReference>
<dbReference type="Proteomes" id="UP000186883">
    <property type="component" value="Unassembled WGS sequence"/>
</dbReference>
<dbReference type="EMBL" id="LQCI01000013">
    <property type="protein sequence ID" value="KZB84793.1"/>
    <property type="molecule type" value="Genomic_DNA"/>
</dbReference>
<dbReference type="SUPFAM" id="SSF53474">
    <property type="entry name" value="alpha/beta-Hydrolases"/>
    <property type="match status" value="1"/>
</dbReference>
<protein>
    <submittedName>
        <fullName evidence="3">Alpha/beta hydrolase</fullName>
    </submittedName>
</protein>
<dbReference type="PANTHER" id="PTHR43433">
    <property type="entry name" value="HYDROLASE, ALPHA/BETA FOLD FAMILY PROTEIN"/>
    <property type="match status" value="1"/>
</dbReference>
<keyword evidence="3" id="KW-0378">Hydrolase</keyword>
<dbReference type="GO" id="GO:0016787">
    <property type="term" value="F:hydrolase activity"/>
    <property type="evidence" value="ECO:0007669"/>
    <property type="project" value="UniProtKB-KW"/>
</dbReference>
<dbReference type="InterPro" id="IPR050471">
    <property type="entry name" value="AB_hydrolase"/>
</dbReference>
<dbReference type="OrthoDB" id="3249793at2"/>
<dbReference type="Gene3D" id="3.40.50.1820">
    <property type="entry name" value="alpha/beta hydrolase"/>
    <property type="match status" value="1"/>
</dbReference>
<dbReference type="AlphaFoldDB" id="A0A154MLC4"/>
<name>A0A154MLC4_9PSEU</name>
<feature type="domain" description="Peptidase S33 tripeptidyl aminopeptidase-like C-terminal" evidence="2">
    <location>
        <begin position="208"/>
        <end position="272"/>
    </location>
</feature>
<dbReference type="InterPro" id="IPR029058">
    <property type="entry name" value="AB_hydrolase_fold"/>
</dbReference>
<dbReference type="Pfam" id="PF08386">
    <property type="entry name" value="Abhydrolase_4"/>
    <property type="match status" value="1"/>
</dbReference>
<evidence type="ECO:0000313" key="5">
    <source>
        <dbReference type="Proteomes" id="UP000076321"/>
    </source>
</evidence>
<evidence type="ECO:0000259" key="1">
    <source>
        <dbReference type="Pfam" id="PF00561"/>
    </source>
</evidence>
<evidence type="ECO:0000259" key="2">
    <source>
        <dbReference type="Pfam" id="PF08386"/>
    </source>
</evidence>
<keyword evidence="6" id="KW-1185">Reference proteome</keyword>
<dbReference type="PRINTS" id="PR00111">
    <property type="entry name" value="ABHYDROLASE"/>
</dbReference>